<reference evidence="7" key="1">
    <citation type="submission" date="2021-02" db="EMBL/GenBank/DDBJ databases">
        <authorList>
            <person name="Nowell W R."/>
        </authorList>
    </citation>
    <scope>NUCLEOTIDE SEQUENCE</scope>
</reference>
<name>A0A815SSI0_9BILA</name>
<evidence type="ECO:0000259" key="6">
    <source>
        <dbReference type="PROSITE" id="PS51779"/>
    </source>
</evidence>
<comment type="caution">
    <text evidence="7">The sequence shown here is derived from an EMBL/GenBank/DDBJ whole genome shotgun (WGS) entry which is preliminary data.</text>
</comment>
<dbReference type="Gene3D" id="3.10.20.310">
    <property type="entry name" value="membrane protein fhac"/>
    <property type="match status" value="1"/>
</dbReference>
<dbReference type="PANTHER" id="PTHR12815">
    <property type="entry name" value="SORTING AND ASSEMBLY MACHINERY SAMM50 PROTEIN FAMILY MEMBER"/>
    <property type="match status" value="1"/>
</dbReference>
<feature type="domain" description="POTRA" evidence="6">
    <location>
        <begin position="40"/>
        <end position="113"/>
    </location>
</feature>
<dbReference type="InterPro" id="IPR010827">
    <property type="entry name" value="BamA/TamA_POTRA"/>
</dbReference>
<evidence type="ECO:0000256" key="5">
    <source>
        <dbReference type="ARBA" id="ARBA00023237"/>
    </source>
</evidence>
<dbReference type="PROSITE" id="PS51779">
    <property type="entry name" value="POTRA"/>
    <property type="match status" value="1"/>
</dbReference>
<proteinExistence type="predicted"/>
<dbReference type="GO" id="GO:0019867">
    <property type="term" value="C:outer membrane"/>
    <property type="evidence" value="ECO:0007669"/>
    <property type="project" value="InterPro"/>
</dbReference>
<protein>
    <recommendedName>
        <fullName evidence="6">POTRA domain-containing protein</fullName>
    </recommendedName>
</protein>
<sequence length="157" mass="17633">MSSYFASSGYPGINVYPDINSRNPNHTIDIKFVIEKAGKAFINQINITNNLKTEDKVIRREFKIAEGDIFNRSYIETGEKNLRGLDYFEKVFVYPTPTDKKDKYDLNIDVEEKSTSSIGFDVGYNTAGGLFGRLSFLERNLIGTGKILNAGVQSGKK</sequence>
<evidence type="ECO:0000256" key="4">
    <source>
        <dbReference type="ARBA" id="ARBA00023136"/>
    </source>
</evidence>
<dbReference type="InterPro" id="IPR034746">
    <property type="entry name" value="POTRA"/>
</dbReference>
<organism evidence="7 8">
    <name type="scientific">Rotaria sordida</name>
    <dbReference type="NCBI Taxonomy" id="392033"/>
    <lineage>
        <taxon>Eukaryota</taxon>
        <taxon>Metazoa</taxon>
        <taxon>Spiralia</taxon>
        <taxon>Gnathifera</taxon>
        <taxon>Rotifera</taxon>
        <taxon>Eurotatoria</taxon>
        <taxon>Bdelloidea</taxon>
        <taxon>Philodinida</taxon>
        <taxon>Philodinidae</taxon>
        <taxon>Rotaria</taxon>
    </lineage>
</organism>
<gene>
    <name evidence="7" type="ORF">ZHD862_LOCUS37085</name>
</gene>
<dbReference type="Pfam" id="PF07244">
    <property type="entry name" value="POTRA"/>
    <property type="match status" value="1"/>
</dbReference>
<dbReference type="Proteomes" id="UP000663864">
    <property type="component" value="Unassembled WGS sequence"/>
</dbReference>
<keyword evidence="2" id="KW-0812">Transmembrane</keyword>
<keyword evidence="3" id="KW-0732">Signal</keyword>
<keyword evidence="5" id="KW-0998">Cell outer membrane</keyword>
<evidence type="ECO:0000256" key="3">
    <source>
        <dbReference type="ARBA" id="ARBA00022729"/>
    </source>
</evidence>
<dbReference type="PANTHER" id="PTHR12815:SF47">
    <property type="entry name" value="TRANSLOCATION AND ASSEMBLY MODULE SUBUNIT TAMA"/>
    <property type="match status" value="1"/>
</dbReference>
<dbReference type="EMBL" id="CAJNOT010006597">
    <property type="protein sequence ID" value="CAF1492659.1"/>
    <property type="molecule type" value="Genomic_DNA"/>
</dbReference>
<dbReference type="InterPro" id="IPR039910">
    <property type="entry name" value="D15-like"/>
</dbReference>
<dbReference type="AlphaFoldDB" id="A0A815SSI0"/>
<feature type="non-terminal residue" evidence="7">
    <location>
        <position position="157"/>
    </location>
</feature>
<comment type="subcellular location">
    <subcellularLocation>
        <location evidence="1">Membrane</location>
    </subcellularLocation>
</comment>
<evidence type="ECO:0000256" key="2">
    <source>
        <dbReference type="ARBA" id="ARBA00022692"/>
    </source>
</evidence>
<accession>A0A815SSI0</accession>
<evidence type="ECO:0000313" key="8">
    <source>
        <dbReference type="Proteomes" id="UP000663864"/>
    </source>
</evidence>
<evidence type="ECO:0000313" key="7">
    <source>
        <dbReference type="EMBL" id="CAF1492659.1"/>
    </source>
</evidence>
<evidence type="ECO:0000256" key="1">
    <source>
        <dbReference type="ARBA" id="ARBA00004370"/>
    </source>
</evidence>
<keyword evidence="4" id="KW-0472">Membrane</keyword>